<keyword evidence="2" id="KW-1185">Reference proteome</keyword>
<protein>
    <submittedName>
        <fullName evidence="3">Calponin-homology (CH) domain-containing protein</fullName>
    </submittedName>
</protein>
<dbReference type="WBParaSite" id="GPLIN_000628900">
    <property type="protein sequence ID" value="GPLIN_000628900"/>
    <property type="gene ID" value="GPLIN_000628900"/>
</dbReference>
<dbReference type="Proteomes" id="UP000050741">
    <property type="component" value="Unassembled WGS sequence"/>
</dbReference>
<feature type="compositionally biased region" description="Basic and acidic residues" evidence="1">
    <location>
        <begin position="112"/>
        <end position="128"/>
    </location>
</feature>
<reference evidence="2" key="1">
    <citation type="submission" date="2014-05" db="EMBL/GenBank/DDBJ databases">
        <title>The genome and life-stage specific transcriptomes of Globodera pallida elucidate key aspects of plant parasitism by a cyst nematode.</title>
        <authorList>
            <person name="Cotton J.A."/>
            <person name="Lilley C.J."/>
            <person name="Jones L.M."/>
            <person name="Kikuchi T."/>
            <person name="Reid A.J."/>
            <person name="Thorpe P."/>
            <person name="Tsai I.J."/>
            <person name="Beasley H."/>
            <person name="Blok V."/>
            <person name="Cock P.J.A."/>
            <person name="Van den Akker S.E."/>
            <person name="Holroyd N."/>
            <person name="Hunt M."/>
            <person name="Mantelin S."/>
            <person name="Naghra H."/>
            <person name="Pain A."/>
            <person name="Palomares-Rius J.E."/>
            <person name="Zarowiecki M."/>
            <person name="Berriman M."/>
            <person name="Jones J.T."/>
            <person name="Urwin P.E."/>
        </authorList>
    </citation>
    <scope>NUCLEOTIDE SEQUENCE [LARGE SCALE GENOMIC DNA]</scope>
    <source>
        <strain evidence="2">Lindley</strain>
    </source>
</reference>
<organism evidence="2 3">
    <name type="scientific">Globodera pallida</name>
    <name type="common">Potato cyst nematode worm</name>
    <name type="synonym">Heterodera pallida</name>
    <dbReference type="NCBI Taxonomy" id="36090"/>
    <lineage>
        <taxon>Eukaryota</taxon>
        <taxon>Metazoa</taxon>
        <taxon>Ecdysozoa</taxon>
        <taxon>Nematoda</taxon>
        <taxon>Chromadorea</taxon>
        <taxon>Rhabditida</taxon>
        <taxon>Tylenchina</taxon>
        <taxon>Tylenchomorpha</taxon>
        <taxon>Tylenchoidea</taxon>
        <taxon>Heteroderidae</taxon>
        <taxon>Heteroderinae</taxon>
        <taxon>Globodera</taxon>
    </lineage>
</organism>
<accession>A0A183C097</accession>
<sequence>MGARGQMCTPAPFPVRLAERASGTGSAPAFGSFTHSPGLEMAVRPTDLMGAVAFARVLEEASERGESPQAMAEFGGRRGKAAPQDNDDLPRKWTTTNSANNPNNRHKWSRRRKDDDQGHGQHRPRVEMNKTRFIADKPLWGKAALEVVAFNPAKTAYILDKLLSDPGRADMPDWAVFNLAGKLLLDLGQAGYKLVK</sequence>
<feature type="region of interest" description="Disordered" evidence="1">
    <location>
        <begin position="61"/>
        <end position="128"/>
    </location>
</feature>
<feature type="compositionally biased region" description="Polar residues" evidence="1">
    <location>
        <begin position="93"/>
        <end position="103"/>
    </location>
</feature>
<reference evidence="3" key="2">
    <citation type="submission" date="2016-06" db="UniProtKB">
        <authorList>
            <consortium name="WormBaseParasite"/>
        </authorList>
    </citation>
    <scope>IDENTIFICATION</scope>
</reference>
<evidence type="ECO:0000256" key="1">
    <source>
        <dbReference type="SAM" id="MobiDB-lite"/>
    </source>
</evidence>
<evidence type="ECO:0000313" key="2">
    <source>
        <dbReference type="Proteomes" id="UP000050741"/>
    </source>
</evidence>
<name>A0A183C097_GLOPA</name>
<dbReference type="AlphaFoldDB" id="A0A183C097"/>
<proteinExistence type="predicted"/>
<evidence type="ECO:0000313" key="3">
    <source>
        <dbReference type="WBParaSite" id="GPLIN_000628900"/>
    </source>
</evidence>